<protein>
    <submittedName>
        <fullName evidence="1">Uncharacterized protein</fullName>
    </submittedName>
</protein>
<dbReference type="EMBL" id="BOPH01000035">
    <property type="protein sequence ID" value="GIJ68037.1"/>
    <property type="molecule type" value="Genomic_DNA"/>
</dbReference>
<accession>A0A8J4EDK4</accession>
<dbReference type="AlphaFoldDB" id="A0A8J4EDK4"/>
<proteinExistence type="predicted"/>
<evidence type="ECO:0000313" key="1">
    <source>
        <dbReference type="EMBL" id="GIJ68037.1"/>
    </source>
</evidence>
<gene>
    <name evidence="1" type="ORF">Voc01_029540</name>
</gene>
<organism evidence="1 2">
    <name type="scientific">Virgisporangium ochraceum</name>
    <dbReference type="NCBI Taxonomy" id="65505"/>
    <lineage>
        <taxon>Bacteria</taxon>
        <taxon>Bacillati</taxon>
        <taxon>Actinomycetota</taxon>
        <taxon>Actinomycetes</taxon>
        <taxon>Micromonosporales</taxon>
        <taxon>Micromonosporaceae</taxon>
        <taxon>Virgisporangium</taxon>
    </lineage>
</organism>
<sequence length="112" mass="11991">MNVVSRTRNRRSAWRSIARSIAVVAASAGLILGGAATGAQASTSYRMGCFVITPTTGITTQTVWGYNTCSYTTGFRVSTVSWYTEPCVRVAPNTSGGYKWTKGRKFSGTTTC</sequence>
<name>A0A8J4EDK4_9ACTN</name>
<evidence type="ECO:0000313" key="2">
    <source>
        <dbReference type="Proteomes" id="UP000635606"/>
    </source>
</evidence>
<comment type="caution">
    <text evidence="1">The sequence shown here is derived from an EMBL/GenBank/DDBJ whole genome shotgun (WGS) entry which is preliminary data.</text>
</comment>
<keyword evidence="2" id="KW-1185">Reference proteome</keyword>
<reference evidence="1" key="1">
    <citation type="submission" date="2021-01" db="EMBL/GenBank/DDBJ databases">
        <title>Whole genome shotgun sequence of Virgisporangium ochraceum NBRC 16418.</title>
        <authorList>
            <person name="Komaki H."/>
            <person name="Tamura T."/>
        </authorList>
    </citation>
    <scope>NUCLEOTIDE SEQUENCE</scope>
    <source>
        <strain evidence="1">NBRC 16418</strain>
    </source>
</reference>
<dbReference type="Proteomes" id="UP000635606">
    <property type="component" value="Unassembled WGS sequence"/>
</dbReference>